<evidence type="ECO:0008006" key="6">
    <source>
        <dbReference type="Google" id="ProtNLM"/>
    </source>
</evidence>
<dbReference type="OrthoDB" id="1667587at2759"/>
<comment type="similarity">
    <text evidence="3">Belongs to the WD repeat PROPPIN family.</text>
</comment>
<dbReference type="InterPro" id="IPR048720">
    <property type="entry name" value="PROPPIN"/>
</dbReference>
<dbReference type="Proteomes" id="UP000271098">
    <property type="component" value="Unassembled WGS sequence"/>
</dbReference>
<evidence type="ECO:0000313" key="4">
    <source>
        <dbReference type="EMBL" id="VDK52608.1"/>
    </source>
</evidence>
<keyword evidence="2" id="KW-0677">Repeat</keyword>
<dbReference type="EMBL" id="UYRT01013044">
    <property type="protein sequence ID" value="VDK52608.1"/>
    <property type="molecule type" value="Genomic_DNA"/>
</dbReference>
<proteinExistence type="inferred from homology"/>
<reference evidence="4 5" key="1">
    <citation type="submission" date="2018-11" db="EMBL/GenBank/DDBJ databases">
        <authorList>
            <consortium name="Pathogen Informatics"/>
        </authorList>
    </citation>
    <scope>NUCLEOTIDE SEQUENCE [LARGE SCALE GENOMIC DNA]</scope>
</reference>
<dbReference type="SUPFAM" id="SSF50978">
    <property type="entry name" value="WD40 repeat-like"/>
    <property type="match status" value="1"/>
</dbReference>
<organism evidence="4 5">
    <name type="scientific">Gongylonema pulchrum</name>
    <dbReference type="NCBI Taxonomy" id="637853"/>
    <lineage>
        <taxon>Eukaryota</taxon>
        <taxon>Metazoa</taxon>
        <taxon>Ecdysozoa</taxon>
        <taxon>Nematoda</taxon>
        <taxon>Chromadorea</taxon>
        <taxon>Rhabditida</taxon>
        <taxon>Spirurina</taxon>
        <taxon>Spiruromorpha</taxon>
        <taxon>Spiruroidea</taxon>
        <taxon>Gongylonematidae</taxon>
        <taxon>Gongylonema</taxon>
    </lineage>
</organism>
<evidence type="ECO:0000256" key="3">
    <source>
        <dbReference type="ARBA" id="ARBA00025740"/>
    </source>
</evidence>
<protein>
    <recommendedName>
        <fullName evidence="6">WD_REPEATS_REGION domain-containing protein</fullName>
    </recommendedName>
</protein>
<keyword evidence="5" id="KW-1185">Reference proteome</keyword>
<gene>
    <name evidence="4" type="ORF">GPUH_LOCUS5899</name>
</gene>
<dbReference type="Gene3D" id="2.130.10.10">
    <property type="entry name" value="YVTN repeat-like/Quinoprotein amine dehydrogenase"/>
    <property type="match status" value="1"/>
</dbReference>
<name>A0A3P6SFL1_9BILA</name>
<evidence type="ECO:0000256" key="1">
    <source>
        <dbReference type="ARBA" id="ARBA00022574"/>
    </source>
</evidence>
<sequence length="167" mass="18155">MTAYTINAHQSAIALFALNSSASLLATGSVKGTVIRLFDTKTTGQLREFRRGADPANLHCLRFSPCSSFLAVSSDKDTVHIFAVKNDPNWANRKTVWQQVGFIAEETRRACVQLKLSRATQSATRTELAFLTAGINEASELGSTESLRTAQGRCGLRTYVCHDGGDL</sequence>
<dbReference type="InterPro" id="IPR015943">
    <property type="entry name" value="WD40/YVTN_repeat-like_dom_sf"/>
</dbReference>
<evidence type="ECO:0000313" key="5">
    <source>
        <dbReference type="Proteomes" id="UP000271098"/>
    </source>
</evidence>
<dbReference type="AlphaFoldDB" id="A0A3P6SFL1"/>
<dbReference type="InterPro" id="IPR036322">
    <property type="entry name" value="WD40_repeat_dom_sf"/>
</dbReference>
<dbReference type="PANTHER" id="PTHR11227">
    <property type="entry name" value="WD-REPEAT PROTEIN INTERACTING WITH PHOSPHOINOSIDES WIPI -RELATED"/>
    <property type="match status" value="1"/>
</dbReference>
<accession>A0A3P6SFL1</accession>
<dbReference type="Pfam" id="PF21032">
    <property type="entry name" value="PROPPIN"/>
    <property type="match status" value="1"/>
</dbReference>
<keyword evidence="1" id="KW-0853">WD repeat</keyword>
<evidence type="ECO:0000256" key="2">
    <source>
        <dbReference type="ARBA" id="ARBA00022737"/>
    </source>
</evidence>